<comment type="pathway">
    <text evidence="1 8">Cofactor biosynthesis; tetrahydrofolate biosynthesis; 5,6,7,8-tetrahydrofolate from 7,8-dihydrofolate: step 1/1.</text>
</comment>
<dbReference type="GO" id="GO:0004146">
    <property type="term" value="F:dihydrofolate reductase activity"/>
    <property type="evidence" value="ECO:0007669"/>
    <property type="project" value="UniProtKB-EC"/>
</dbReference>
<dbReference type="GO" id="GO:0005829">
    <property type="term" value="C:cytosol"/>
    <property type="evidence" value="ECO:0007669"/>
    <property type="project" value="TreeGrafter"/>
</dbReference>
<evidence type="ECO:0000256" key="7">
    <source>
        <dbReference type="ARBA" id="ARBA00025067"/>
    </source>
</evidence>
<proteinExistence type="inferred from homology"/>
<comment type="function">
    <text evidence="7 8">Key enzyme in folate metabolism. Catalyzes an essential reaction for de novo glycine and purine synthesis, and for DNA precursor synthesis.</text>
</comment>
<reference evidence="11 12" key="1">
    <citation type="journal article" date="2005" name="Nucleic Acids Res.">
        <title>Genomic blueprint of Hahella chejuensis, a marine microbe producing an algicidal agent.</title>
        <authorList>
            <person name="Jeong H."/>
            <person name="Yim J.H."/>
            <person name="Lee C."/>
            <person name="Choi S.-H."/>
            <person name="Park Y.K."/>
            <person name="Yoon S.H."/>
            <person name="Hur C.-G."/>
            <person name="Kang H.-Y."/>
            <person name="Kim D."/>
            <person name="Lee H.H."/>
            <person name="Park K.H."/>
            <person name="Park S.-H."/>
            <person name="Park H.-S."/>
            <person name="Lee H.K."/>
            <person name="Oh T.K."/>
            <person name="Kim J.F."/>
        </authorList>
    </citation>
    <scope>NUCLEOTIDE SEQUENCE [LARGE SCALE GENOMIC DNA]</scope>
    <source>
        <strain evidence="11 12">KCTC 2396</strain>
    </source>
</reference>
<dbReference type="GO" id="GO:0046452">
    <property type="term" value="P:dihydrofolate metabolic process"/>
    <property type="evidence" value="ECO:0007669"/>
    <property type="project" value="TreeGrafter"/>
</dbReference>
<dbReference type="eggNOG" id="COG0262">
    <property type="taxonomic scope" value="Bacteria"/>
</dbReference>
<evidence type="ECO:0000259" key="10">
    <source>
        <dbReference type="PROSITE" id="PS51330"/>
    </source>
</evidence>
<keyword evidence="12" id="KW-1185">Reference proteome</keyword>
<dbReference type="GO" id="GO:0046655">
    <property type="term" value="P:folic acid metabolic process"/>
    <property type="evidence" value="ECO:0007669"/>
    <property type="project" value="TreeGrafter"/>
</dbReference>
<dbReference type="Gene3D" id="3.40.430.10">
    <property type="entry name" value="Dihydrofolate Reductase, subunit A"/>
    <property type="match status" value="1"/>
</dbReference>
<dbReference type="InterPro" id="IPR024072">
    <property type="entry name" value="DHFR-like_dom_sf"/>
</dbReference>
<dbReference type="UniPathway" id="UPA00077">
    <property type="reaction ID" value="UER00158"/>
</dbReference>
<dbReference type="GO" id="GO:0070401">
    <property type="term" value="F:NADP+ binding"/>
    <property type="evidence" value="ECO:0007669"/>
    <property type="project" value="UniProtKB-ARBA"/>
</dbReference>
<keyword evidence="5 8" id="KW-0521">NADP</keyword>
<dbReference type="InterPro" id="IPR012259">
    <property type="entry name" value="DHFR"/>
</dbReference>
<dbReference type="AlphaFoldDB" id="Q2SA18"/>
<evidence type="ECO:0000256" key="5">
    <source>
        <dbReference type="ARBA" id="ARBA00022857"/>
    </source>
</evidence>
<evidence type="ECO:0000256" key="8">
    <source>
        <dbReference type="PIRNR" id="PIRNR000194"/>
    </source>
</evidence>
<sequence>MSVVLSIVVARAENGAIGVENTLPWRLSNDLQYFKQVTMGKPIIMGRKTFDSIGRPLPGRTNIVVTRNKDWRHDGVNVAHSLDEAVSLAAREQAEEVMLIGGAELYRQGLAAAQRVYLTEVKTSVQGDAFFPELDLADWRETSRESHPADEKNQYPHDFVVFERS</sequence>
<dbReference type="EMBL" id="CP000155">
    <property type="protein sequence ID" value="ABC32506.1"/>
    <property type="molecule type" value="Genomic_DNA"/>
</dbReference>
<dbReference type="Proteomes" id="UP000000238">
    <property type="component" value="Chromosome"/>
</dbReference>
<feature type="domain" description="DHFR" evidence="10">
    <location>
        <begin position="4"/>
        <end position="164"/>
    </location>
</feature>
<protein>
    <recommendedName>
        <fullName evidence="3 8">Dihydrofolate reductase</fullName>
        <ecNumber evidence="3 8">1.5.1.3</ecNumber>
    </recommendedName>
</protein>
<organism evidence="11 12">
    <name type="scientific">Hahella chejuensis (strain KCTC 2396)</name>
    <dbReference type="NCBI Taxonomy" id="349521"/>
    <lineage>
        <taxon>Bacteria</taxon>
        <taxon>Pseudomonadati</taxon>
        <taxon>Pseudomonadota</taxon>
        <taxon>Gammaproteobacteria</taxon>
        <taxon>Oceanospirillales</taxon>
        <taxon>Hahellaceae</taxon>
        <taxon>Hahella</taxon>
    </lineage>
</organism>
<dbReference type="OrthoDB" id="9804315at2"/>
<dbReference type="GO" id="GO:0046654">
    <property type="term" value="P:tetrahydrofolate biosynthetic process"/>
    <property type="evidence" value="ECO:0007669"/>
    <property type="project" value="UniProtKB-UniPathway"/>
</dbReference>
<dbReference type="Pfam" id="PF00186">
    <property type="entry name" value="DHFR_1"/>
    <property type="match status" value="1"/>
</dbReference>
<comment type="catalytic activity">
    <reaction evidence="8">
        <text>(6S)-5,6,7,8-tetrahydrofolate + NADP(+) = 7,8-dihydrofolate + NADPH + H(+)</text>
        <dbReference type="Rhea" id="RHEA:15009"/>
        <dbReference type="ChEBI" id="CHEBI:15378"/>
        <dbReference type="ChEBI" id="CHEBI:57451"/>
        <dbReference type="ChEBI" id="CHEBI:57453"/>
        <dbReference type="ChEBI" id="CHEBI:57783"/>
        <dbReference type="ChEBI" id="CHEBI:58349"/>
        <dbReference type="EC" id="1.5.1.3"/>
    </reaction>
</comment>
<evidence type="ECO:0000256" key="3">
    <source>
        <dbReference type="ARBA" id="ARBA00012856"/>
    </source>
</evidence>
<dbReference type="EC" id="1.5.1.3" evidence="3 8"/>
<keyword evidence="6 8" id="KW-0560">Oxidoreductase</keyword>
<evidence type="ECO:0000256" key="1">
    <source>
        <dbReference type="ARBA" id="ARBA00004903"/>
    </source>
</evidence>
<evidence type="ECO:0000256" key="2">
    <source>
        <dbReference type="ARBA" id="ARBA00009539"/>
    </source>
</evidence>
<dbReference type="KEGG" id="hch:HCH_05856"/>
<evidence type="ECO:0000256" key="4">
    <source>
        <dbReference type="ARBA" id="ARBA00022563"/>
    </source>
</evidence>
<accession>Q2SA18</accession>
<dbReference type="PROSITE" id="PS00075">
    <property type="entry name" value="DHFR_1"/>
    <property type="match status" value="1"/>
</dbReference>
<dbReference type="PROSITE" id="PS51330">
    <property type="entry name" value="DHFR_2"/>
    <property type="match status" value="1"/>
</dbReference>
<dbReference type="PRINTS" id="PR00070">
    <property type="entry name" value="DHFR"/>
</dbReference>
<dbReference type="PANTHER" id="PTHR48069:SF3">
    <property type="entry name" value="DIHYDROFOLATE REDUCTASE"/>
    <property type="match status" value="1"/>
</dbReference>
<dbReference type="PIRSF" id="PIRSF000194">
    <property type="entry name" value="DHFR"/>
    <property type="match status" value="1"/>
</dbReference>
<dbReference type="InterPro" id="IPR017925">
    <property type="entry name" value="DHFR_CS"/>
</dbReference>
<dbReference type="InterPro" id="IPR001796">
    <property type="entry name" value="DHFR_dom"/>
</dbReference>
<dbReference type="GO" id="GO:0006730">
    <property type="term" value="P:one-carbon metabolic process"/>
    <property type="evidence" value="ECO:0007669"/>
    <property type="project" value="UniProtKB-KW"/>
</dbReference>
<evidence type="ECO:0000313" key="12">
    <source>
        <dbReference type="Proteomes" id="UP000000238"/>
    </source>
</evidence>
<comment type="similarity">
    <text evidence="2 8 9">Belongs to the dihydrofolate reductase family.</text>
</comment>
<dbReference type="STRING" id="349521.HCH_05856"/>
<name>Q2SA18_HAHCH</name>
<dbReference type="CDD" id="cd00209">
    <property type="entry name" value="DHFR"/>
    <property type="match status" value="1"/>
</dbReference>
<evidence type="ECO:0000256" key="6">
    <source>
        <dbReference type="ARBA" id="ARBA00023002"/>
    </source>
</evidence>
<evidence type="ECO:0000256" key="9">
    <source>
        <dbReference type="RuleBase" id="RU004474"/>
    </source>
</evidence>
<dbReference type="PANTHER" id="PTHR48069">
    <property type="entry name" value="DIHYDROFOLATE REDUCTASE"/>
    <property type="match status" value="1"/>
</dbReference>
<keyword evidence="4 8" id="KW-0554">One-carbon metabolism</keyword>
<dbReference type="HOGENOM" id="CLU_043966_5_1_6"/>
<gene>
    <name evidence="11" type="ordered locus">HCH_05856</name>
</gene>
<dbReference type="FunFam" id="3.40.430.10:FF:000001">
    <property type="entry name" value="Dihydrofolate reductase"/>
    <property type="match status" value="1"/>
</dbReference>
<evidence type="ECO:0000313" key="11">
    <source>
        <dbReference type="EMBL" id="ABC32506.1"/>
    </source>
</evidence>
<dbReference type="SUPFAM" id="SSF53597">
    <property type="entry name" value="Dihydrofolate reductase-like"/>
    <property type="match status" value="1"/>
</dbReference>
<dbReference type="RefSeq" id="WP_011399565.1">
    <property type="nucleotide sequence ID" value="NC_007645.1"/>
</dbReference>